<sequence length="97" mass="11342">MESLVSRAYPTVQEDMRLHIYVKRGHPKDVQEALTGASEMEVFLKTTTDAPRLVLPRYEERTDALPHHVKARRTTTGKTSRWWKESPWRVPRILLGM</sequence>
<evidence type="ECO:0000313" key="1">
    <source>
        <dbReference type="EMBL" id="MPC30794.1"/>
    </source>
</evidence>
<dbReference type="AlphaFoldDB" id="A0A5B7EDE4"/>
<dbReference type="EMBL" id="VSRR010002319">
    <property type="protein sequence ID" value="MPC30794.1"/>
    <property type="molecule type" value="Genomic_DNA"/>
</dbReference>
<keyword evidence="2" id="KW-1185">Reference proteome</keyword>
<protein>
    <submittedName>
        <fullName evidence="1">Uncharacterized protein</fullName>
    </submittedName>
</protein>
<accession>A0A5B7EDE4</accession>
<evidence type="ECO:0000313" key="2">
    <source>
        <dbReference type="Proteomes" id="UP000324222"/>
    </source>
</evidence>
<proteinExistence type="predicted"/>
<dbReference type="Proteomes" id="UP000324222">
    <property type="component" value="Unassembled WGS sequence"/>
</dbReference>
<organism evidence="1 2">
    <name type="scientific">Portunus trituberculatus</name>
    <name type="common">Swimming crab</name>
    <name type="synonym">Neptunus trituberculatus</name>
    <dbReference type="NCBI Taxonomy" id="210409"/>
    <lineage>
        <taxon>Eukaryota</taxon>
        <taxon>Metazoa</taxon>
        <taxon>Ecdysozoa</taxon>
        <taxon>Arthropoda</taxon>
        <taxon>Crustacea</taxon>
        <taxon>Multicrustacea</taxon>
        <taxon>Malacostraca</taxon>
        <taxon>Eumalacostraca</taxon>
        <taxon>Eucarida</taxon>
        <taxon>Decapoda</taxon>
        <taxon>Pleocyemata</taxon>
        <taxon>Brachyura</taxon>
        <taxon>Eubrachyura</taxon>
        <taxon>Portunoidea</taxon>
        <taxon>Portunidae</taxon>
        <taxon>Portuninae</taxon>
        <taxon>Portunus</taxon>
    </lineage>
</organism>
<name>A0A5B7EDE4_PORTR</name>
<comment type="caution">
    <text evidence="1">The sequence shown here is derived from an EMBL/GenBank/DDBJ whole genome shotgun (WGS) entry which is preliminary data.</text>
</comment>
<gene>
    <name evidence="1" type="ORF">E2C01_024063</name>
</gene>
<reference evidence="1 2" key="1">
    <citation type="submission" date="2019-05" db="EMBL/GenBank/DDBJ databases">
        <title>Another draft genome of Portunus trituberculatus and its Hox gene families provides insights of decapod evolution.</title>
        <authorList>
            <person name="Jeong J.-H."/>
            <person name="Song I."/>
            <person name="Kim S."/>
            <person name="Choi T."/>
            <person name="Kim D."/>
            <person name="Ryu S."/>
            <person name="Kim W."/>
        </authorList>
    </citation>
    <scope>NUCLEOTIDE SEQUENCE [LARGE SCALE GENOMIC DNA]</scope>
    <source>
        <tissue evidence="1">Muscle</tissue>
    </source>
</reference>